<name>A0A8C5GZ32_GOUWI</name>
<reference evidence="2" key="3">
    <citation type="submission" date="2025-09" db="UniProtKB">
        <authorList>
            <consortium name="Ensembl"/>
        </authorList>
    </citation>
    <scope>IDENTIFICATION</scope>
</reference>
<reference evidence="2" key="2">
    <citation type="submission" date="2025-08" db="UniProtKB">
        <authorList>
            <consortium name="Ensembl"/>
        </authorList>
    </citation>
    <scope>IDENTIFICATION</scope>
</reference>
<proteinExistence type="predicted"/>
<dbReference type="AlphaFoldDB" id="A0A8C5GZ32"/>
<dbReference type="SUPFAM" id="SSF57302">
    <property type="entry name" value="Snake toxin-like"/>
    <property type="match status" value="1"/>
</dbReference>
<keyword evidence="3" id="KW-1185">Reference proteome</keyword>
<organism evidence="2 3">
    <name type="scientific">Gouania willdenowi</name>
    <name type="common">Blunt-snouted clingfish</name>
    <name type="synonym">Lepadogaster willdenowi</name>
    <dbReference type="NCBI Taxonomy" id="441366"/>
    <lineage>
        <taxon>Eukaryota</taxon>
        <taxon>Metazoa</taxon>
        <taxon>Chordata</taxon>
        <taxon>Craniata</taxon>
        <taxon>Vertebrata</taxon>
        <taxon>Euteleostomi</taxon>
        <taxon>Actinopterygii</taxon>
        <taxon>Neopterygii</taxon>
        <taxon>Teleostei</taxon>
        <taxon>Neoteleostei</taxon>
        <taxon>Acanthomorphata</taxon>
        <taxon>Ovalentaria</taxon>
        <taxon>Blenniimorphae</taxon>
        <taxon>Blenniiformes</taxon>
        <taxon>Gobiesocoidei</taxon>
        <taxon>Gobiesocidae</taxon>
        <taxon>Gobiesocinae</taxon>
        <taxon>Gouania</taxon>
    </lineage>
</organism>
<dbReference type="Ensembl" id="ENSGWIT00000040240.1">
    <property type="protein sequence ID" value="ENSGWIP00000036944.1"/>
    <property type="gene ID" value="ENSGWIG00000018992.1"/>
</dbReference>
<keyword evidence="1" id="KW-0732">Signal</keyword>
<sequence length="73" mass="8265">MRTHLLLLLLLLPLCTAIRCHGKDLLYVNMEIECSGKEKQACYTRDGGERGCARVEVCSRPGWRCCYTDLCNA</sequence>
<dbReference type="InterPro" id="IPR045860">
    <property type="entry name" value="Snake_toxin-like_sf"/>
</dbReference>
<feature type="signal peptide" evidence="1">
    <location>
        <begin position="1"/>
        <end position="17"/>
    </location>
</feature>
<reference evidence="2" key="1">
    <citation type="submission" date="2020-06" db="EMBL/GenBank/DDBJ databases">
        <authorList>
            <consortium name="Wellcome Sanger Institute Data Sharing"/>
        </authorList>
    </citation>
    <scope>NUCLEOTIDE SEQUENCE [LARGE SCALE GENOMIC DNA]</scope>
</reference>
<protein>
    <submittedName>
        <fullName evidence="2">Uncharacterized protein</fullName>
    </submittedName>
</protein>
<evidence type="ECO:0000256" key="1">
    <source>
        <dbReference type="SAM" id="SignalP"/>
    </source>
</evidence>
<evidence type="ECO:0000313" key="3">
    <source>
        <dbReference type="Proteomes" id="UP000694680"/>
    </source>
</evidence>
<evidence type="ECO:0000313" key="2">
    <source>
        <dbReference type="Ensembl" id="ENSGWIP00000036944.1"/>
    </source>
</evidence>
<dbReference type="Proteomes" id="UP000694680">
    <property type="component" value="Chromosome 15"/>
</dbReference>
<feature type="chain" id="PRO_5033981862" evidence="1">
    <location>
        <begin position="18"/>
        <end position="73"/>
    </location>
</feature>
<accession>A0A8C5GZ32</accession>